<feature type="region of interest" description="Disordered" evidence="9">
    <location>
        <begin position="63"/>
        <end position="174"/>
    </location>
</feature>
<dbReference type="EMBL" id="KL198071">
    <property type="protein sequence ID" value="KDQ10072.1"/>
    <property type="molecule type" value="Genomic_DNA"/>
</dbReference>
<gene>
    <name evidence="11" type="ORF">BOTBODRAFT_500989</name>
</gene>
<dbReference type="OrthoDB" id="21474at2759"/>
<comment type="similarity">
    <text evidence="7">Belongs to the UPF0743 family.</text>
</comment>
<feature type="compositionally biased region" description="Gly residues" evidence="9">
    <location>
        <begin position="66"/>
        <end position="82"/>
    </location>
</feature>
<keyword evidence="12" id="KW-1185">Reference proteome</keyword>
<dbReference type="GO" id="GO:0006364">
    <property type="term" value="P:rRNA processing"/>
    <property type="evidence" value="ECO:0007669"/>
    <property type="project" value="TreeGrafter"/>
</dbReference>
<keyword evidence="5" id="KW-0862">Zinc</keyword>
<dbReference type="Gene3D" id="3.30.1490.490">
    <property type="match status" value="1"/>
</dbReference>
<dbReference type="InParanoid" id="A0A067MDV4"/>
<organism evidence="11 12">
    <name type="scientific">Botryobasidium botryosum (strain FD-172 SS1)</name>
    <dbReference type="NCBI Taxonomy" id="930990"/>
    <lineage>
        <taxon>Eukaryota</taxon>
        <taxon>Fungi</taxon>
        <taxon>Dikarya</taxon>
        <taxon>Basidiomycota</taxon>
        <taxon>Agaricomycotina</taxon>
        <taxon>Agaricomycetes</taxon>
        <taxon>Cantharellales</taxon>
        <taxon>Botryobasidiaceae</taxon>
        <taxon>Botryobasidium</taxon>
    </lineage>
</organism>
<dbReference type="SUPFAM" id="SSF57667">
    <property type="entry name" value="beta-beta-alpha zinc fingers"/>
    <property type="match status" value="2"/>
</dbReference>
<proteinExistence type="inferred from homology"/>
<dbReference type="InterPro" id="IPR039999">
    <property type="entry name" value="LYAR"/>
</dbReference>
<dbReference type="GO" id="GO:0003677">
    <property type="term" value="F:DNA binding"/>
    <property type="evidence" value="ECO:0007669"/>
    <property type="project" value="InterPro"/>
</dbReference>
<evidence type="ECO:0000256" key="4">
    <source>
        <dbReference type="ARBA" id="ARBA00022771"/>
    </source>
</evidence>
<dbReference type="AlphaFoldDB" id="A0A067MDV4"/>
<evidence type="ECO:0000256" key="1">
    <source>
        <dbReference type="ARBA" id="ARBA00004123"/>
    </source>
</evidence>
<keyword evidence="6" id="KW-0539">Nucleus</keyword>
<comment type="subcellular location">
    <subcellularLocation>
        <location evidence="1">Nucleus</location>
    </subcellularLocation>
</comment>
<evidence type="ECO:0000313" key="11">
    <source>
        <dbReference type="EMBL" id="KDQ10072.1"/>
    </source>
</evidence>
<evidence type="ECO:0000313" key="12">
    <source>
        <dbReference type="Proteomes" id="UP000027195"/>
    </source>
</evidence>
<dbReference type="GO" id="GO:0005730">
    <property type="term" value="C:nucleolus"/>
    <property type="evidence" value="ECO:0007669"/>
    <property type="project" value="TreeGrafter"/>
</dbReference>
<dbReference type="HOGENOM" id="CLU_1377915_0_0_1"/>
<reference evidence="12" key="1">
    <citation type="journal article" date="2014" name="Proc. Natl. Acad. Sci. U.S.A.">
        <title>Extensive sampling of basidiomycete genomes demonstrates inadequacy of the white-rot/brown-rot paradigm for wood decay fungi.</title>
        <authorList>
            <person name="Riley R."/>
            <person name="Salamov A.A."/>
            <person name="Brown D.W."/>
            <person name="Nagy L.G."/>
            <person name="Floudas D."/>
            <person name="Held B.W."/>
            <person name="Levasseur A."/>
            <person name="Lombard V."/>
            <person name="Morin E."/>
            <person name="Otillar R."/>
            <person name="Lindquist E.A."/>
            <person name="Sun H."/>
            <person name="LaButti K.M."/>
            <person name="Schmutz J."/>
            <person name="Jabbour D."/>
            <person name="Luo H."/>
            <person name="Baker S.E."/>
            <person name="Pisabarro A.G."/>
            <person name="Walton J.D."/>
            <person name="Blanchette R.A."/>
            <person name="Henrissat B."/>
            <person name="Martin F."/>
            <person name="Cullen D."/>
            <person name="Hibbett D.S."/>
            <person name="Grigoriev I.V."/>
        </authorList>
    </citation>
    <scope>NUCLEOTIDE SEQUENCE [LARGE SCALE GENOMIC DNA]</scope>
    <source>
        <strain evidence="12">FD-172 SS1</strain>
    </source>
</reference>
<dbReference type="PANTHER" id="PTHR13100:SF10">
    <property type="entry name" value="CELL GROWTH-REGULATING NUCLEOLAR PROTEIN"/>
    <property type="match status" value="1"/>
</dbReference>
<dbReference type="InterPro" id="IPR036236">
    <property type="entry name" value="Znf_C2H2_sf"/>
</dbReference>
<evidence type="ECO:0000256" key="2">
    <source>
        <dbReference type="ARBA" id="ARBA00022723"/>
    </source>
</evidence>
<keyword evidence="2" id="KW-0479">Metal-binding</keyword>
<evidence type="ECO:0000256" key="3">
    <source>
        <dbReference type="ARBA" id="ARBA00022737"/>
    </source>
</evidence>
<dbReference type="FunCoup" id="A0A067MDV4">
    <property type="interactions" value="62"/>
</dbReference>
<accession>A0A067MDV4</accession>
<name>A0A067MDV4_BOTB1</name>
<evidence type="ECO:0000256" key="7">
    <source>
        <dbReference type="ARBA" id="ARBA00061084"/>
    </source>
</evidence>
<dbReference type="PROSITE" id="PS51804">
    <property type="entry name" value="ZF_C2HC_LYAR"/>
    <property type="match status" value="1"/>
</dbReference>
<keyword evidence="3" id="KW-0677">Repeat</keyword>
<feature type="compositionally biased region" description="Basic residues" evidence="9">
    <location>
        <begin position="153"/>
        <end position="168"/>
    </location>
</feature>
<dbReference type="PANTHER" id="PTHR13100">
    <property type="entry name" value="CELL GROWTH-REGULATING NUCLEOLAR PROTEIN LYAR"/>
    <property type="match status" value="1"/>
</dbReference>
<keyword evidence="4 8" id="KW-0863">Zinc-finger</keyword>
<protein>
    <recommendedName>
        <fullName evidence="10">Zinc finger C2H2 LYAR-type domain-containing protein</fullName>
    </recommendedName>
</protein>
<dbReference type="InterPro" id="IPR014898">
    <property type="entry name" value="Znf_C2H2_LYAR"/>
</dbReference>
<evidence type="ECO:0000256" key="5">
    <source>
        <dbReference type="ARBA" id="ARBA00022833"/>
    </source>
</evidence>
<feature type="domain" description="Zinc finger C2H2 LYAR-type" evidence="10">
    <location>
        <begin position="29"/>
        <end position="57"/>
    </location>
</feature>
<evidence type="ECO:0000256" key="9">
    <source>
        <dbReference type="SAM" id="MobiDB-lite"/>
    </source>
</evidence>
<dbReference type="STRING" id="930990.A0A067MDV4"/>
<dbReference type="Proteomes" id="UP000027195">
    <property type="component" value="Unassembled WGS sequence"/>
</dbReference>
<evidence type="ECO:0000259" key="10">
    <source>
        <dbReference type="Pfam" id="PF08790"/>
    </source>
</evidence>
<dbReference type="GO" id="GO:0008270">
    <property type="term" value="F:zinc ion binding"/>
    <property type="evidence" value="ECO:0007669"/>
    <property type="project" value="UniProtKB-KW"/>
</dbReference>
<dbReference type="Pfam" id="PF08790">
    <property type="entry name" value="zf-LYAR"/>
    <property type="match status" value="1"/>
</dbReference>
<dbReference type="GO" id="GO:0000122">
    <property type="term" value="P:negative regulation of transcription by RNA polymerase II"/>
    <property type="evidence" value="ECO:0007669"/>
    <property type="project" value="TreeGrafter"/>
</dbReference>
<evidence type="ECO:0000256" key="6">
    <source>
        <dbReference type="ARBA" id="ARBA00023242"/>
    </source>
</evidence>
<dbReference type="FunFam" id="3.30.1490.490:FF:000001">
    <property type="entry name" value="cell growth-regulating nucleolar protein-like"/>
    <property type="match status" value="1"/>
</dbReference>
<feature type="compositionally biased region" description="Low complexity" evidence="9">
    <location>
        <begin position="111"/>
        <end position="130"/>
    </location>
</feature>
<sequence length="198" mass="21101">MVSFQCDGCSDTIKKPKLDQHGARCHASFTCLDCSTTFPGPAQWKGHTSCISEAEKYQKSVYQAPGRGGTRGRGGGRGGFGGRFQPKWGGSNDTPLGAPLRTFGSKEGSIASTPTPEETSTPAQTSASQTLAPAAEISKAVEPTVEVVAEKNKSKKDRKEKKEKKRKSQSADEPQPVAAEVYFALCMSCSLSLTRPII</sequence>
<evidence type="ECO:0000256" key="8">
    <source>
        <dbReference type="PROSITE-ProRule" id="PRU01145"/>
    </source>
</evidence>